<gene>
    <name evidence="7" type="ORF">APLA_LOCUS2965</name>
    <name evidence="8" type="ORF">APLA_LOCUS8575</name>
</gene>
<feature type="transmembrane region" description="Helical" evidence="5">
    <location>
        <begin position="185"/>
        <end position="205"/>
    </location>
</feature>
<evidence type="ECO:0000313" key="7">
    <source>
        <dbReference type="EMBL" id="CAB3226585.1"/>
    </source>
</evidence>
<dbReference type="AlphaFoldDB" id="A0A8S0ZYT7"/>
<evidence type="ECO:0000256" key="3">
    <source>
        <dbReference type="ARBA" id="ARBA00022989"/>
    </source>
</evidence>
<name>A0A8S0ZYT7_ARCPL</name>
<dbReference type="SUPFAM" id="SSF103473">
    <property type="entry name" value="MFS general substrate transporter"/>
    <property type="match status" value="1"/>
</dbReference>
<comment type="subcellular location">
    <subcellularLocation>
        <location evidence="1">Membrane</location>
        <topology evidence="1">Multi-pass membrane protein</topology>
    </subcellularLocation>
</comment>
<feature type="transmembrane region" description="Helical" evidence="5">
    <location>
        <begin position="35"/>
        <end position="56"/>
    </location>
</feature>
<keyword evidence="4 5" id="KW-0472">Membrane</keyword>
<keyword evidence="3 5" id="KW-1133">Transmembrane helix</keyword>
<keyword evidence="2 5" id="KW-0812">Transmembrane</keyword>
<organism evidence="8 10">
    <name type="scientific">Arctia plantaginis</name>
    <name type="common">Wood tiger moth</name>
    <name type="synonym">Phalaena plantaginis</name>
    <dbReference type="NCBI Taxonomy" id="874455"/>
    <lineage>
        <taxon>Eukaryota</taxon>
        <taxon>Metazoa</taxon>
        <taxon>Ecdysozoa</taxon>
        <taxon>Arthropoda</taxon>
        <taxon>Hexapoda</taxon>
        <taxon>Insecta</taxon>
        <taxon>Pterygota</taxon>
        <taxon>Neoptera</taxon>
        <taxon>Endopterygota</taxon>
        <taxon>Lepidoptera</taxon>
        <taxon>Glossata</taxon>
        <taxon>Ditrysia</taxon>
        <taxon>Noctuoidea</taxon>
        <taxon>Erebidae</taxon>
        <taxon>Arctiinae</taxon>
        <taxon>Arctia</taxon>
    </lineage>
</organism>
<dbReference type="Gene3D" id="1.20.1250.20">
    <property type="entry name" value="MFS general substrate transporter like domains"/>
    <property type="match status" value="1"/>
</dbReference>
<evidence type="ECO:0000256" key="2">
    <source>
        <dbReference type="ARBA" id="ARBA00022692"/>
    </source>
</evidence>
<evidence type="ECO:0000313" key="8">
    <source>
        <dbReference type="EMBL" id="CAB3239218.1"/>
    </source>
</evidence>
<feature type="transmembrane region" description="Helical" evidence="5">
    <location>
        <begin position="387"/>
        <end position="409"/>
    </location>
</feature>
<feature type="transmembrane region" description="Helical" evidence="5">
    <location>
        <begin position="244"/>
        <end position="265"/>
    </location>
</feature>
<dbReference type="InterPro" id="IPR005828">
    <property type="entry name" value="MFS_sugar_transport-like"/>
</dbReference>
<proteinExistence type="predicted"/>
<dbReference type="Pfam" id="PF00083">
    <property type="entry name" value="Sugar_tr"/>
    <property type="match status" value="1"/>
</dbReference>
<feature type="transmembrane region" description="Helical" evidence="5">
    <location>
        <begin position="416"/>
        <end position="435"/>
    </location>
</feature>
<keyword evidence="9" id="KW-1185">Reference proteome</keyword>
<dbReference type="Proteomes" id="UP000494256">
    <property type="component" value="Unassembled WGS sequence"/>
</dbReference>
<dbReference type="EMBL" id="CADEBD010000308">
    <property type="protein sequence ID" value="CAB3239218.1"/>
    <property type="molecule type" value="Genomic_DNA"/>
</dbReference>
<reference evidence="9 10" key="1">
    <citation type="submission" date="2020-04" db="EMBL/GenBank/DDBJ databases">
        <authorList>
            <person name="Wallbank WR R."/>
            <person name="Pardo Diaz C."/>
            <person name="Kozak K."/>
            <person name="Martin S."/>
            <person name="Jiggins C."/>
            <person name="Moest M."/>
            <person name="Warren A I."/>
            <person name="Byers J.R.P. K."/>
            <person name="Montejo-Kovacevich G."/>
            <person name="Yen C E."/>
        </authorList>
    </citation>
    <scope>NUCLEOTIDE SEQUENCE [LARGE SCALE GENOMIC DNA]</scope>
</reference>
<dbReference type="EMBL" id="CADEBC010000220">
    <property type="protein sequence ID" value="CAB3226585.1"/>
    <property type="molecule type" value="Genomic_DNA"/>
</dbReference>
<dbReference type="GO" id="GO:0022857">
    <property type="term" value="F:transmembrane transporter activity"/>
    <property type="evidence" value="ECO:0007669"/>
    <property type="project" value="InterPro"/>
</dbReference>
<feature type="transmembrane region" description="Helical" evidence="5">
    <location>
        <begin position="474"/>
        <end position="493"/>
    </location>
</feature>
<evidence type="ECO:0000256" key="4">
    <source>
        <dbReference type="ARBA" id="ARBA00023136"/>
    </source>
</evidence>
<dbReference type="Proteomes" id="UP000494106">
    <property type="component" value="Unassembled WGS sequence"/>
</dbReference>
<accession>A0A8S0ZYT7</accession>
<dbReference type="GO" id="GO:0016020">
    <property type="term" value="C:membrane"/>
    <property type="evidence" value="ECO:0007669"/>
    <property type="project" value="UniProtKB-SubCell"/>
</dbReference>
<feature type="transmembrane region" description="Helical" evidence="5">
    <location>
        <begin position="211"/>
        <end position="232"/>
    </location>
</feature>
<evidence type="ECO:0000313" key="10">
    <source>
        <dbReference type="Proteomes" id="UP000494256"/>
    </source>
</evidence>
<dbReference type="InterPro" id="IPR020846">
    <property type="entry name" value="MFS_dom"/>
</dbReference>
<feature type="domain" description="Major facilitator superfamily (MFS) profile" evidence="6">
    <location>
        <begin position="44"/>
        <end position="526"/>
    </location>
</feature>
<feature type="transmembrane region" description="Helical" evidence="5">
    <location>
        <begin position="499"/>
        <end position="521"/>
    </location>
</feature>
<dbReference type="PROSITE" id="PS50850">
    <property type="entry name" value="MFS"/>
    <property type="match status" value="1"/>
</dbReference>
<dbReference type="OrthoDB" id="6884957at2759"/>
<evidence type="ECO:0000313" key="9">
    <source>
        <dbReference type="Proteomes" id="UP000494106"/>
    </source>
</evidence>
<comment type="caution">
    <text evidence="8">The sequence shown here is derived from an EMBL/GenBank/DDBJ whole genome shotgun (WGS) entry which is preliminary data.</text>
</comment>
<sequence length="580" mass="66179">MTTEKDVNVIESQRNKTTEKVEYDDLLSSAGELGLYQWTLFFSTYPYFAFGVFVYFSQIFMTEVSPNHWCWIPELENMTDIQRRDLGVPKDENSRFGYSQCEMYKVNWTEVLLTEQRPDHTWSTVPCQHGWEFNKSEIPYPTIGMDHEWVCQKNSYQATAQSIFFVGSIFGGIVTGWIGDHYGRIPAITSCCLLGCIGGLISTFARNFYEFTLARFVMGMSYDSCMIMAYLLILEYIGPKYRTLLANMTTAIFYSLTVTAFPWIALVCGHWKTISLVTSLPLSIAVLTKFILPESPRWLLSKGRVDEAIEKLLVIGRINKKEVPNKIILQFKLSSRNIKEEGNQNFLEIFRRPLLRKMYTLICLEFMCCVIVFDGLVRSIGQLELNFFVSFSLISFTELPSVFIVAFIMDYIGRRWLCIVFMGICCVFCILIVLTSGLQTVICAVIARFAVNMGLSAATQWAPEILPTSVRGSGVSLVHIFGYIASFLTPYIVYLNVYIYWLPLAVLAATAGLGMLIAFVLPETAMRGMPHTFEDAEKLTKNQCLWTFPISEARKVKKSHVRQSNKCFELEADRSISTYL</sequence>
<evidence type="ECO:0000259" key="6">
    <source>
        <dbReference type="PROSITE" id="PS50850"/>
    </source>
</evidence>
<dbReference type="PANTHER" id="PTHR24064">
    <property type="entry name" value="SOLUTE CARRIER FAMILY 22 MEMBER"/>
    <property type="match status" value="1"/>
</dbReference>
<feature type="transmembrane region" description="Helical" evidence="5">
    <location>
        <begin position="359"/>
        <end position="381"/>
    </location>
</feature>
<protein>
    <recommendedName>
        <fullName evidence="6">Major facilitator superfamily (MFS) profile domain-containing protein</fullName>
    </recommendedName>
</protein>
<evidence type="ECO:0000256" key="1">
    <source>
        <dbReference type="ARBA" id="ARBA00004141"/>
    </source>
</evidence>
<evidence type="ECO:0000256" key="5">
    <source>
        <dbReference type="SAM" id="Phobius"/>
    </source>
</evidence>
<dbReference type="InterPro" id="IPR036259">
    <property type="entry name" value="MFS_trans_sf"/>
</dbReference>